<dbReference type="Gene3D" id="1.10.3660.10">
    <property type="entry name" value="6-phosphogluconate dehydrogenase C-terminal like domain"/>
    <property type="match status" value="1"/>
</dbReference>
<keyword evidence="13" id="KW-1185">Reference proteome</keyword>
<dbReference type="InterPro" id="IPR046826">
    <property type="entry name" value="PDH_N"/>
</dbReference>
<dbReference type="EC" id="1.3.1.12" evidence="3"/>
<dbReference type="Proteomes" id="UP000242329">
    <property type="component" value="Unassembled WGS sequence"/>
</dbReference>
<dbReference type="STRING" id="1123382.SAMN02745221_01699"/>
<sequence>MKKNLFIIGLGLIGGSLGLALRESPLVNKIWGFDVDQEAEKKALELGIIDEALPLREGASQAGVVFLCTPLRTFPAIIEEIGDVLRPETLITDVGSTKENVMHIFKKLPRGVWGIGGHPMAGSEIKGINGADRYLFENAVYVLTPPPDVPEEALGYLQELLVFTGARVKIMEASYHDRLVATISHVPHLAAAALVNLTEGKDDNLMMAAGGFRDTTRIASSSPELWQDILFSNREYVGEKLEAFIALLSRMRKALADDDREALYKELKQAKIIRDQIPHKRKGLLPEFSEIVCIVPDQPGIIGKIGEILGSADINIVDIEILRAREGDGGSIRIGVKDRETAEKAVERLKSFAIKAWVR</sequence>
<dbReference type="InterPro" id="IPR002912">
    <property type="entry name" value="ACT_dom"/>
</dbReference>
<evidence type="ECO:0000256" key="3">
    <source>
        <dbReference type="ARBA" id="ARBA00012068"/>
    </source>
</evidence>
<organism evidence="12 13">
    <name type="scientific">Thermosyntropha lipolytica DSM 11003</name>
    <dbReference type="NCBI Taxonomy" id="1123382"/>
    <lineage>
        <taxon>Bacteria</taxon>
        <taxon>Bacillati</taxon>
        <taxon>Bacillota</taxon>
        <taxon>Clostridia</taxon>
        <taxon>Eubacteriales</taxon>
        <taxon>Syntrophomonadaceae</taxon>
        <taxon>Thermosyntropha</taxon>
    </lineage>
</organism>
<feature type="domain" description="ACT" evidence="11">
    <location>
        <begin position="290"/>
        <end position="359"/>
    </location>
</feature>
<dbReference type="AlphaFoldDB" id="A0A1M5Q9B1"/>
<dbReference type="Pfam" id="PF20463">
    <property type="entry name" value="PDH_C"/>
    <property type="match status" value="1"/>
</dbReference>
<dbReference type="GO" id="GO:0006571">
    <property type="term" value="P:tyrosine biosynthetic process"/>
    <property type="evidence" value="ECO:0007669"/>
    <property type="project" value="UniProtKB-UniPathway"/>
</dbReference>
<dbReference type="Pfam" id="PF01842">
    <property type="entry name" value="ACT"/>
    <property type="match status" value="1"/>
</dbReference>
<dbReference type="Gene3D" id="3.40.50.720">
    <property type="entry name" value="NAD(P)-binding Rossmann-like Domain"/>
    <property type="match status" value="1"/>
</dbReference>
<dbReference type="PROSITE" id="PS51671">
    <property type="entry name" value="ACT"/>
    <property type="match status" value="1"/>
</dbReference>
<dbReference type="PROSITE" id="PS51176">
    <property type="entry name" value="PDH_ADH"/>
    <property type="match status" value="1"/>
</dbReference>
<protein>
    <recommendedName>
        <fullName evidence="4">Prephenate dehydrogenase</fullName>
        <ecNumber evidence="3">1.3.1.12</ecNumber>
    </recommendedName>
</protein>
<dbReference type="EMBL" id="FQWY01000031">
    <property type="protein sequence ID" value="SHH10744.1"/>
    <property type="molecule type" value="Genomic_DNA"/>
</dbReference>
<keyword evidence="8" id="KW-0057">Aromatic amino acid biosynthesis</keyword>
<evidence type="ECO:0000256" key="4">
    <source>
        <dbReference type="ARBA" id="ARBA00016891"/>
    </source>
</evidence>
<gene>
    <name evidence="12" type="ORF">SAMN02745221_01699</name>
</gene>
<dbReference type="OrthoDB" id="9802008at2"/>
<comment type="similarity">
    <text evidence="2">Belongs to the prephenate/arogenate dehydrogenase family.</text>
</comment>
<dbReference type="InterPro" id="IPR036291">
    <property type="entry name" value="NAD(P)-bd_dom_sf"/>
</dbReference>
<accession>A0A1M5Q9B1</accession>
<evidence type="ECO:0000256" key="2">
    <source>
        <dbReference type="ARBA" id="ARBA00007964"/>
    </source>
</evidence>
<dbReference type="PANTHER" id="PTHR21363:SF0">
    <property type="entry name" value="PREPHENATE DEHYDROGENASE [NADP(+)]"/>
    <property type="match status" value="1"/>
</dbReference>
<reference evidence="13" key="1">
    <citation type="submission" date="2016-11" db="EMBL/GenBank/DDBJ databases">
        <authorList>
            <person name="Varghese N."/>
            <person name="Submissions S."/>
        </authorList>
    </citation>
    <scope>NUCLEOTIDE SEQUENCE [LARGE SCALE GENOMIC DNA]</scope>
    <source>
        <strain evidence="13">DSM 11003</strain>
    </source>
</reference>
<evidence type="ECO:0000313" key="13">
    <source>
        <dbReference type="Proteomes" id="UP000242329"/>
    </source>
</evidence>
<dbReference type="SUPFAM" id="SSF51735">
    <property type="entry name" value="NAD(P)-binding Rossmann-fold domains"/>
    <property type="match status" value="1"/>
</dbReference>
<dbReference type="Gene3D" id="3.30.70.260">
    <property type="match status" value="1"/>
</dbReference>
<dbReference type="InterPro" id="IPR003099">
    <property type="entry name" value="Prephen_DH"/>
</dbReference>
<evidence type="ECO:0000256" key="7">
    <source>
        <dbReference type="ARBA" id="ARBA00023027"/>
    </source>
</evidence>
<keyword evidence="6" id="KW-0560">Oxidoreductase</keyword>
<dbReference type="SUPFAM" id="SSF55021">
    <property type="entry name" value="ACT-like"/>
    <property type="match status" value="1"/>
</dbReference>
<dbReference type="InterPro" id="IPR046825">
    <property type="entry name" value="PDH_C"/>
</dbReference>
<dbReference type="PANTHER" id="PTHR21363">
    <property type="entry name" value="PREPHENATE DEHYDROGENASE"/>
    <property type="match status" value="1"/>
</dbReference>
<evidence type="ECO:0000313" key="12">
    <source>
        <dbReference type="EMBL" id="SHH10744.1"/>
    </source>
</evidence>
<evidence type="ECO:0000259" key="10">
    <source>
        <dbReference type="PROSITE" id="PS51176"/>
    </source>
</evidence>
<evidence type="ECO:0000256" key="6">
    <source>
        <dbReference type="ARBA" id="ARBA00023002"/>
    </source>
</evidence>
<feature type="domain" description="Prephenate/arogenate dehydrogenase" evidence="10">
    <location>
        <begin position="3"/>
        <end position="285"/>
    </location>
</feature>
<keyword evidence="7" id="KW-0520">NAD</keyword>
<dbReference type="InterPro" id="IPR045865">
    <property type="entry name" value="ACT-like_dom_sf"/>
</dbReference>
<dbReference type="GO" id="GO:0008977">
    <property type="term" value="F:prephenate dehydrogenase (NAD+) activity"/>
    <property type="evidence" value="ECO:0007669"/>
    <property type="project" value="UniProtKB-EC"/>
</dbReference>
<evidence type="ECO:0000256" key="9">
    <source>
        <dbReference type="ARBA" id="ARBA00049260"/>
    </source>
</evidence>
<dbReference type="InterPro" id="IPR050812">
    <property type="entry name" value="Preph/Arog_dehydrog"/>
</dbReference>
<keyword evidence="8" id="KW-0028">Amino-acid biosynthesis</keyword>
<name>A0A1M5Q9B1_9FIRM</name>
<dbReference type="UniPathway" id="UPA00122">
    <property type="reaction ID" value="UER00961"/>
</dbReference>
<dbReference type="InterPro" id="IPR008927">
    <property type="entry name" value="6-PGluconate_DH-like_C_sf"/>
</dbReference>
<dbReference type="RefSeq" id="WP_073092815.1">
    <property type="nucleotide sequence ID" value="NZ_FQWY01000031.1"/>
</dbReference>
<evidence type="ECO:0000256" key="5">
    <source>
        <dbReference type="ARBA" id="ARBA00022498"/>
    </source>
</evidence>
<keyword evidence="5" id="KW-0827">Tyrosine biosynthesis</keyword>
<dbReference type="SUPFAM" id="SSF48179">
    <property type="entry name" value="6-phosphogluconate dehydrogenase C-terminal domain-like"/>
    <property type="match status" value="1"/>
</dbReference>
<comment type="pathway">
    <text evidence="1">Amino-acid biosynthesis; L-tyrosine biosynthesis; (4-hydroxyphenyl)pyruvate from prephenate (NAD(+) route): step 1/1.</text>
</comment>
<dbReference type="GO" id="GO:0004665">
    <property type="term" value="F:prephenate dehydrogenase (NADP+) activity"/>
    <property type="evidence" value="ECO:0007669"/>
    <property type="project" value="InterPro"/>
</dbReference>
<evidence type="ECO:0000259" key="11">
    <source>
        <dbReference type="PROSITE" id="PS51671"/>
    </source>
</evidence>
<comment type="catalytic activity">
    <reaction evidence="9">
        <text>prephenate + NAD(+) = 3-(4-hydroxyphenyl)pyruvate + CO2 + NADH</text>
        <dbReference type="Rhea" id="RHEA:13869"/>
        <dbReference type="ChEBI" id="CHEBI:16526"/>
        <dbReference type="ChEBI" id="CHEBI:29934"/>
        <dbReference type="ChEBI" id="CHEBI:36242"/>
        <dbReference type="ChEBI" id="CHEBI:57540"/>
        <dbReference type="ChEBI" id="CHEBI:57945"/>
        <dbReference type="EC" id="1.3.1.12"/>
    </reaction>
</comment>
<evidence type="ECO:0000256" key="1">
    <source>
        <dbReference type="ARBA" id="ARBA00005067"/>
    </source>
</evidence>
<dbReference type="Pfam" id="PF02153">
    <property type="entry name" value="PDH_N"/>
    <property type="match status" value="1"/>
</dbReference>
<dbReference type="FunFam" id="3.40.50.720:FF:000208">
    <property type="entry name" value="Prephenate dehydrogenase"/>
    <property type="match status" value="1"/>
</dbReference>
<evidence type="ECO:0000256" key="8">
    <source>
        <dbReference type="ARBA" id="ARBA00023141"/>
    </source>
</evidence>
<dbReference type="GO" id="GO:0070403">
    <property type="term" value="F:NAD+ binding"/>
    <property type="evidence" value="ECO:0007669"/>
    <property type="project" value="InterPro"/>
</dbReference>
<proteinExistence type="inferred from homology"/>